<name>A0A4S4KQ76_9APHY</name>
<evidence type="ECO:0000313" key="3">
    <source>
        <dbReference type="Proteomes" id="UP000309038"/>
    </source>
</evidence>
<dbReference type="EMBL" id="SGPJ01000041">
    <property type="protein sequence ID" value="THH00755.1"/>
    <property type="molecule type" value="Genomic_DNA"/>
</dbReference>
<feature type="region of interest" description="Disordered" evidence="1">
    <location>
        <begin position="1"/>
        <end position="61"/>
    </location>
</feature>
<feature type="compositionally biased region" description="Basic and acidic residues" evidence="1">
    <location>
        <begin position="34"/>
        <end position="54"/>
    </location>
</feature>
<dbReference type="Proteomes" id="UP000309038">
    <property type="component" value="Unassembled WGS sequence"/>
</dbReference>
<evidence type="ECO:0000313" key="2">
    <source>
        <dbReference type="EMBL" id="THH00755.1"/>
    </source>
</evidence>
<evidence type="ECO:0000256" key="1">
    <source>
        <dbReference type="SAM" id="MobiDB-lite"/>
    </source>
</evidence>
<proteinExistence type="predicted"/>
<organism evidence="2 3">
    <name type="scientific">Hermanssonia centrifuga</name>
    <dbReference type="NCBI Taxonomy" id="98765"/>
    <lineage>
        <taxon>Eukaryota</taxon>
        <taxon>Fungi</taxon>
        <taxon>Dikarya</taxon>
        <taxon>Basidiomycota</taxon>
        <taxon>Agaricomycotina</taxon>
        <taxon>Agaricomycetes</taxon>
        <taxon>Polyporales</taxon>
        <taxon>Meruliaceae</taxon>
        <taxon>Hermanssonia</taxon>
    </lineage>
</organism>
<comment type="caution">
    <text evidence="2">The sequence shown here is derived from an EMBL/GenBank/DDBJ whole genome shotgun (WGS) entry which is preliminary data.</text>
</comment>
<dbReference type="AlphaFoldDB" id="A0A4S4KQ76"/>
<protein>
    <submittedName>
        <fullName evidence="2">Uncharacterized protein</fullName>
    </submittedName>
</protein>
<sequence>MSKHHDDQASQRSGSARSRRRSPIYTSSDEEEKEPVIKMEPMRDRELPPLKHTNDGSADTDEVARLRRLYDRLYPAYIAVFYKVVSTEKRVKELLAQEKEIWELGEEVAELEPEAVNALLDEYNAKETELRGIQNAYESLVFPAPKMKQEESS</sequence>
<gene>
    <name evidence="2" type="ORF">EW026_g1823</name>
</gene>
<reference evidence="2 3" key="1">
    <citation type="submission" date="2019-02" db="EMBL/GenBank/DDBJ databases">
        <title>Genome sequencing of the rare red list fungi Phlebia centrifuga.</title>
        <authorList>
            <person name="Buettner E."/>
            <person name="Kellner H."/>
        </authorList>
    </citation>
    <scope>NUCLEOTIDE SEQUENCE [LARGE SCALE GENOMIC DNA]</scope>
    <source>
        <strain evidence="2 3">DSM 108282</strain>
    </source>
</reference>
<accession>A0A4S4KQ76</accession>
<keyword evidence="3" id="KW-1185">Reference proteome</keyword>